<reference evidence="9" key="1">
    <citation type="journal article" date="2015" name="PLoS ONE">
        <title>Asian Citrus Psyllid Expression Profiles Suggest Candidatus Liberibacter Asiaticus-Mediated Alteration of Adult Nutrition and Metabolism, and of Nymphal Development and Immunity.</title>
        <authorList>
            <person name="Vyas M."/>
            <person name="Fisher T.W."/>
            <person name="He R."/>
            <person name="Nelson W."/>
            <person name="Yin G."/>
            <person name="Cicero J.M."/>
            <person name="Willer M."/>
            <person name="Kim R."/>
            <person name="Kramer R."/>
            <person name="May G.A."/>
            <person name="Crow J.A."/>
            <person name="Soderlund C.A."/>
            <person name="Gang D.R."/>
            <person name="Brown J.K."/>
        </authorList>
    </citation>
    <scope>NUCLEOTIDE SEQUENCE</scope>
</reference>
<feature type="signal peptide" evidence="6">
    <location>
        <begin position="1"/>
        <end position="17"/>
    </location>
</feature>
<dbReference type="GO" id="GO:0004197">
    <property type="term" value="F:cysteine-type endopeptidase activity"/>
    <property type="evidence" value="ECO:0007669"/>
    <property type="project" value="InterPro"/>
</dbReference>
<dbReference type="Gene3D" id="3.90.70.10">
    <property type="entry name" value="Cysteine proteinases"/>
    <property type="match status" value="1"/>
</dbReference>
<evidence type="ECO:0000313" key="9">
    <source>
        <dbReference type="EMBL" id="AIU99815.1"/>
    </source>
</evidence>
<dbReference type="Pfam" id="PF08127">
    <property type="entry name" value="Propeptide_C1"/>
    <property type="match status" value="1"/>
</dbReference>
<evidence type="ECO:0000259" key="8">
    <source>
        <dbReference type="Pfam" id="PF08127"/>
    </source>
</evidence>
<evidence type="ECO:0000256" key="1">
    <source>
        <dbReference type="ARBA" id="ARBA00022670"/>
    </source>
</evidence>
<dbReference type="InterPro" id="IPR038765">
    <property type="entry name" value="Papain-like_cys_pep_sf"/>
</dbReference>
<organism evidence="9">
    <name type="scientific">Diaphorina citri</name>
    <name type="common">Asian citrus psyllid</name>
    <dbReference type="NCBI Taxonomy" id="121845"/>
    <lineage>
        <taxon>Eukaryota</taxon>
        <taxon>Metazoa</taxon>
        <taxon>Ecdysozoa</taxon>
        <taxon>Arthropoda</taxon>
        <taxon>Hexapoda</taxon>
        <taxon>Insecta</taxon>
        <taxon>Pterygota</taxon>
        <taxon>Neoptera</taxon>
        <taxon>Paraneoptera</taxon>
        <taxon>Hemiptera</taxon>
        <taxon>Sternorrhyncha</taxon>
        <taxon>Psylloidea</taxon>
        <taxon>Psyllidae</taxon>
        <taxon>Diaphorininae</taxon>
        <taxon>Diaphorina</taxon>
    </lineage>
</organism>
<dbReference type="AlphaFoldDB" id="A0A0A7DNS5"/>
<evidence type="ECO:0000256" key="2">
    <source>
        <dbReference type="ARBA" id="ARBA00022729"/>
    </source>
</evidence>
<dbReference type="SUPFAM" id="SSF54001">
    <property type="entry name" value="Cysteine proteinases"/>
    <property type="match status" value="1"/>
</dbReference>
<feature type="domain" description="Peptidase C1A propeptide" evidence="8">
    <location>
        <begin position="34"/>
        <end position="72"/>
    </location>
</feature>
<keyword evidence="2 6" id="KW-0732">Signal</keyword>
<evidence type="ECO:0000256" key="6">
    <source>
        <dbReference type="SAM" id="SignalP"/>
    </source>
</evidence>
<dbReference type="InterPro" id="IPR000668">
    <property type="entry name" value="Peptidase_C1A_C"/>
</dbReference>
<dbReference type="PROSITE" id="PS00139">
    <property type="entry name" value="THIOL_PROTEASE_CYS"/>
    <property type="match status" value="1"/>
</dbReference>
<feature type="chain" id="PRO_5018601108" evidence="6">
    <location>
        <begin position="18"/>
        <end position="151"/>
    </location>
</feature>
<protein>
    <submittedName>
        <fullName evidence="9">Cathepsin B</fullName>
    </submittedName>
</protein>
<dbReference type="EMBL" id="KF907315">
    <property type="protein sequence ID" value="AIU99815.1"/>
    <property type="molecule type" value="mRNA"/>
</dbReference>
<accession>A0A0A7DNS5</accession>
<feature type="non-terminal residue" evidence="9">
    <location>
        <position position="151"/>
    </location>
</feature>
<keyword evidence="3" id="KW-0378">Hydrolase</keyword>
<proteinExistence type="evidence at transcript level"/>
<evidence type="ECO:0000259" key="7">
    <source>
        <dbReference type="Pfam" id="PF00112"/>
    </source>
</evidence>
<keyword evidence="5" id="KW-1015">Disulfide bond</keyword>
<keyword evidence="1" id="KW-0645">Protease</keyword>
<evidence type="ECO:0000256" key="3">
    <source>
        <dbReference type="ARBA" id="ARBA00022801"/>
    </source>
</evidence>
<dbReference type="Pfam" id="PF00112">
    <property type="entry name" value="Peptidase_C1"/>
    <property type="match status" value="1"/>
</dbReference>
<dbReference type="InterPro" id="IPR000169">
    <property type="entry name" value="Pept_cys_AS"/>
</dbReference>
<dbReference type="InterPro" id="IPR012599">
    <property type="entry name" value="Propeptide_C1A"/>
</dbReference>
<dbReference type="GO" id="GO:0006508">
    <property type="term" value="P:proteolysis"/>
    <property type="evidence" value="ECO:0007669"/>
    <property type="project" value="UniProtKB-KW"/>
</dbReference>
<keyword evidence="4" id="KW-0788">Thiol protease</keyword>
<evidence type="ECO:0000256" key="5">
    <source>
        <dbReference type="ARBA" id="ARBA00023157"/>
    </source>
</evidence>
<name>A0A0A7DNS5_DIACI</name>
<sequence>MLNRLVLWLGLVALCTATPTTPNAYSADNLIPGSDEFINYINTVQSSWVAEKNSLSNVPRAHLKSWMGVHPDYNLPANRLPELIGYSEVDEDLPANFDSRTKWPNCPTIREIRDQGSCGSCWAFGAVEAMSDRVCIASGGKKHVRLSSDDL</sequence>
<evidence type="ECO:0000256" key="4">
    <source>
        <dbReference type="ARBA" id="ARBA00022807"/>
    </source>
</evidence>
<feature type="domain" description="Peptidase C1A papain C-terminal" evidence="7">
    <location>
        <begin position="93"/>
        <end position="151"/>
    </location>
</feature>